<dbReference type="GO" id="GO:0044038">
    <property type="term" value="P:cell wall macromolecule biosynthetic process"/>
    <property type="evidence" value="ECO:0007669"/>
    <property type="project" value="TreeGrafter"/>
</dbReference>
<gene>
    <name evidence="14" type="primary">wecA_1</name>
    <name evidence="12" type="synonym">wecA</name>
    <name evidence="14" type="ORF">NCTC11544_00583</name>
</gene>
<dbReference type="GO" id="GO:0016757">
    <property type="term" value="F:glycosyltransferase activity"/>
    <property type="evidence" value="ECO:0007669"/>
    <property type="project" value="UniProtKB-KW"/>
</dbReference>
<proteinExistence type="inferred from homology"/>
<evidence type="ECO:0000256" key="2">
    <source>
        <dbReference type="ARBA" id="ARBA00022475"/>
    </source>
</evidence>
<keyword evidence="8 12" id="KW-0448">Lipopolysaccharide biosynthesis</keyword>
<dbReference type="Pfam" id="PF00953">
    <property type="entry name" value="Glycos_transf_4"/>
    <property type="match status" value="1"/>
</dbReference>
<keyword evidence="10 12" id="KW-0472">Membrane</keyword>
<dbReference type="EMBL" id="UGYN01000002">
    <property type="protein sequence ID" value="SUI46144.1"/>
    <property type="molecule type" value="Genomic_DNA"/>
</dbReference>
<comment type="similarity">
    <text evidence="12">Belongs to the glycosyltransferase 4 family. WecA subfamily.</text>
</comment>
<dbReference type="PANTHER" id="PTHR22926:SF3">
    <property type="entry name" value="UNDECAPRENYL-PHOSPHATE ALPHA-N-ACETYLGLUCOSAMINYL 1-PHOSPHATE TRANSFERASE"/>
    <property type="match status" value="1"/>
</dbReference>
<dbReference type="HAMAP" id="MF_02030">
    <property type="entry name" value="WecA_Gammaproteo"/>
    <property type="match status" value="1"/>
</dbReference>
<dbReference type="GO" id="GO:0000287">
    <property type="term" value="F:magnesium ion binding"/>
    <property type="evidence" value="ECO:0007669"/>
    <property type="project" value="InterPro"/>
</dbReference>
<evidence type="ECO:0000256" key="7">
    <source>
        <dbReference type="ARBA" id="ARBA00022842"/>
    </source>
</evidence>
<protein>
    <recommendedName>
        <fullName evidence="12">Undecaprenyl-phosphate alpha-N-acetylglucosaminyl 1-phosphate transferase</fullName>
        <ecNumber evidence="12">2.7.8.33</ecNumber>
    </recommendedName>
    <alternativeName>
        <fullName evidence="12">UDP-GlcNAc:undecaprenyl-phosphate GlcNAc-1-phosphate transferase</fullName>
    </alternativeName>
    <alternativeName>
        <fullName evidence="12">Undecaprenyl-phosphate GlcNAc-1-phosphate transferase</fullName>
    </alternativeName>
</protein>
<organism evidence="14 15">
    <name type="scientific">Serratia quinivorans</name>
    <dbReference type="NCBI Taxonomy" id="137545"/>
    <lineage>
        <taxon>Bacteria</taxon>
        <taxon>Pseudomonadati</taxon>
        <taxon>Pseudomonadota</taxon>
        <taxon>Gammaproteobacteria</taxon>
        <taxon>Enterobacterales</taxon>
        <taxon>Yersiniaceae</taxon>
        <taxon>Serratia</taxon>
    </lineage>
</organism>
<dbReference type="CDD" id="cd06853">
    <property type="entry name" value="GT_WecA_like"/>
    <property type="match status" value="1"/>
</dbReference>
<sequence length="345" mass="38201">MQEIVAVFFSALAVLFMARKVARRVGLVDKPNSRKLHQGHIPLVGGVSVYLSLWILYLMQPAWLPDFTLYMVCATLLLAIGVLDDRYDLPVWPRVALQAAIAVLMICNGLYLKSFGEIFFGHELFLGIGGTVITVLAIWGAINAFNMVDGVDGLLGALSCVTFCALTVVFYIHGNTDMALWCLCLMVSCLPYLLLNLGVIWGRKFKVFMGDAGSTLIGFTVIWVLILGSQGENRAMQPVTALWLIAIPLMDMVRVMISRIRCGNNPFKPDRQHLHHILMRAGSSARGTVMIMAFLATLLATVGIVGEMLHIAEFFSLLLFMCVFVFYCLVIKILSQARGSQIYLK</sequence>
<dbReference type="NCBIfam" id="TIGR02380">
    <property type="entry name" value="ECA_wecA"/>
    <property type="match status" value="1"/>
</dbReference>
<comment type="function">
    <text evidence="12">Catalyzes the transfer of the GlcNAc-1-phosphate moiety from UDP-GlcNAc onto the carrier lipid undecaprenyl phosphate (C55-P), yielding GlcNAc-pyrophosphoryl-undecaprenyl (GlcNAc-PP-C55).</text>
</comment>
<dbReference type="UniPathway" id="UPA00566"/>
<dbReference type="AlphaFoldDB" id="A0A379YJI1"/>
<keyword evidence="4 12" id="KW-0328">Glycosyltransferase</keyword>
<dbReference type="GO" id="GO:0005886">
    <property type="term" value="C:plasma membrane"/>
    <property type="evidence" value="ECO:0007669"/>
    <property type="project" value="UniProtKB-SubCell"/>
</dbReference>
<feature type="transmembrane region" description="Helical" evidence="12">
    <location>
        <begin position="207"/>
        <end position="227"/>
    </location>
</feature>
<comment type="cofactor">
    <cofactor evidence="12 13">
        <name>Mg(2+)</name>
        <dbReference type="ChEBI" id="CHEBI:18420"/>
    </cofactor>
</comment>
<dbReference type="GO" id="GO:0071555">
    <property type="term" value="P:cell wall organization"/>
    <property type="evidence" value="ECO:0007669"/>
    <property type="project" value="TreeGrafter"/>
</dbReference>
<comment type="subcellular location">
    <subcellularLocation>
        <location evidence="12">Cell inner membrane</location>
        <topology evidence="12">Multi-pass membrane protein</topology>
    </subcellularLocation>
    <subcellularLocation>
        <location evidence="1">Cell membrane</location>
        <topology evidence="1">Multi-pass membrane protein</topology>
    </subcellularLocation>
</comment>
<feature type="transmembrane region" description="Helical" evidence="12">
    <location>
        <begin position="39"/>
        <end position="58"/>
    </location>
</feature>
<evidence type="ECO:0000256" key="8">
    <source>
        <dbReference type="ARBA" id="ARBA00022985"/>
    </source>
</evidence>
<evidence type="ECO:0000256" key="13">
    <source>
        <dbReference type="PIRSR" id="PIRSR600715-1"/>
    </source>
</evidence>
<comment type="caution">
    <text evidence="12">Lacks conserved residue(s) required for the propagation of feature annotation.</text>
</comment>
<feature type="transmembrane region" description="Helical" evidence="12">
    <location>
        <begin position="67"/>
        <end position="83"/>
    </location>
</feature>
<evidence type="ECO:0000256" key="9">
    <source>
        <dbReference type="ARBA" id="ARBA00022989"/>
    </source>
</evidence>
<dbReference type="InterPro" id="IPR000715">
    <property type="entry name" value="Glycosyl_transferase_4"/>
</dbReference>
<dbReference type="GO" id="GO:0036380">
    <property type="term" value="F:UDP-N-acetylglucosamine-undecaprenyl-phosphate N-acetylglucosaminephosphotransferase activity"/>
    <property type="evidence" value="ECO:0007669"/>
    <property type="project" value="UniProtKB-UniRule"/>
</dbReference>
<dbReference type="RefSeq" id="WP_115182877.1">
    <property type="nucleotide sequence ID" value="NZ_CAMIRZ010000001.1"/>
</dbReference>
<feature type="transmembrane region" description="Helical" evidence="12">
    <location>
        <begin position="179"/>
        <end position="201"/>
    </location>
</feature>
<keyword evidence="5 12" id="KW-0808">Transferase</keyword>
<dbReference type="GO" id="GO:0009243">
    <property type="term" value="P:O antigen biosynthetic process"/>
    <property type="evidence" value="ECO:0007669"/>
    <property type="project" value="UniProtKB-UniRule"/>
</dbReference>
<reference evidence="14 15" key="1">
    <citation type="submission" date="2018-06" db="EMBL/GenBank/DDBJ databases">
        <authorList>
            <consortium name="Pathogen Informatics"/>
            <person name="Doyle S."/>
        </authorList>
    </citation>
    <scope>NUCLEOTIDE SEQUENCE [LARGE SCALE GENOMIC DNA]</scope>
    <source>
        <strain evidence="14 15">NCTC11544</strain>
    </source>
</reference>
<keyword evidence="6 12" id="KW-0812">Transmembrane</keyword>
<evidence type="ECO:0000256" key="1">
    <source>
        <dbReference type="ARBA" id="ARBA00004651"/>
    </source>
</evidence>
<feature type="transmembrane region" description="Helical" evidence="12">
    <location>
        <begin position="154"/>
        <end position="172"/>
    </location>
</feature>
<dbReference type="EC" id="2.7.8.33" evidence="12"/>
<keyword evidence="7 12" id="KW-0460">Magnesium</keyword>
<evidence type="ECO:0000256" key="10">
    <source>
        <dbReference type="ARBA" id="ARBA00023136"/>
    </source>
</evidence>
<dbReference type="GO" id="GO:0009276">
    <property type="term" value="C:Gram-negative-bacterium-type cell wall"/>
    <property type="evidence" value="ECO:0007669"/>
    <property type="project" value="InterPro"/>
</dbReference>
<evidence type="ECO:0000313" key="14">
    <source>
        <dbReference type="EMBL" id="SUI46144.1"/>
    </source>
</evidence>
<feature type="transmembrane region" description="Helical" evidence="12">
    <location>
        <begin position="124"/>
        <end position="142"/>
    </location>
</feature>
<comment type="cofactor">
    <cofactor evidence="12">
        <name>Mn(2+)</name>
        <dbReference type="ChEBI" id="CHEBI:29035"/>
    </cofactor>
</comment>
<feature type="binding site" evidence="13">
    <location>
        <position position="211"/>
    </location>
    <ligand>
        <name>Mg(2+)</name>
        <dbReference type="ChEBI" id="CHEBI:18420"/>
    </ligand>
</feature>
<evidence type="ECO:0000256" key="11">
    <source>
        <dbReference type="ARBA" id="ARBA00023211"/>
    </source>
</evidence>
<accession>A0A379YJI1</accession>
<dbReference type="GO" id="GO:0030145">
    <property type="term" value="F:manganese ion binding"/>
    <property type="evidence" value="ECO:0007669"/>
    <property type="project" value="InterPro"/>
</dbReference>
<feature type="binding site" evidence="13">
    <location>
        <position position="146"/>
    </location>
    <ligand>
        <name>Mg(2+)</name>
        <dbReference type="ChEBI" id="CHEBI:18420"/>
    </ligand>
</feature>
<dbReference type="PANTHER" id="PTHR22926">
    <property type="entry name" value="PHOSPHO-N-ACETYLMURAMOYL-PENTAPEPTIDE-TRANSFERASE"/>
    <property type="match status" value="1"/>
</dbReference>
<keyword evidence="13" id="KW-0479">Metal-binding</keyword>
<keyword evidence="9 12" id="KW-1133">Transmembrane helix</keyword>
<evidence type="ECO:0000256" key="6">
    <source>
        <dbReference type="ARBA" id="ARBA00022692"/>
    </source>
</evidence>
<dbReference type="UniPathway" id="UPA00281"/>
<keyword evidence="11 12" id="KW-0464">Manganese</keyword>
<evidence type="ECO:0000256" key="3">
    <source>
        <dbReference type="ARBA" id="ARBA00022519"/>
    </source>
</evidence>
<evidence type="ECO:0000256" key="4">
    <source>
        <dbReference type="ARBA" id="ARBA00022676"/>
    </source>
</evidence>
<feature type="transmembrane region" description="Helical" evidence="12">
    <location>
        <begin position="95"/>
        <end position="112"/>
    </location>
</feature>
<dbReference type="GO" id="GO:0009246">
    <property type="term" value="P:enterobacterial common antigen biosynthetic process"/>
    <property type="evidence" value="ECO:0007669"/>
    <property type="project" value="UniProtKB-UniRule"/>
</dbReference>
<name>A0A379YJI1_9GAMM</name>
<evidence type="ECO:0000313" key="15">
    <source>
        <dbReference type="Proteomes" id="UP000255529"/>
    </source>
</evidence>
<feature type="transmembrane region" description="Helical" evidence="12">
    <location>
        <begin position="289"/>
        <end position="309"/>
    </location>
</feature>
<comment type="catalytic activity">
    <reaction evidence="12">
        <text>di-trans,octa-cis-undecaprenyl phosphate + UDP-N-acetyl-alpha-D-glucosamine = N-acetyl-alpha-D-glucosaminyl-di-trans,octa-cis-undecaprenyl diphosphate + UMP</text>
        <dbReference type="Rhea" id="RHEA:28090"/>
        <dbReference type="ChEBI" id="CHEBI:57705"/>
        <dbReference type="ChEBI" id="CHEBI:57865"/>
        <dbReference type="ChEBI" id="CHEBI:60392"/>
        <dbReference type="ChEBI" id="CHEBI:62959"/>
        <dbReference type="EC" id="2.7.8.33"/>
    </reaction>
</comment>
<comment type="pathway">
    <text evidence="12">Bacterial outer membrane biogenesis; LPS O-antigen biosynthesis.</text>
</comment>
<keyword evidence="2 12" id="KW-1003">Cell membrane</keyword>
<evidence type="ECO:0000256" key="5">
    <source>
        <dbReference type="ARBA" id="ARBA00022679"/>
    </source>
</evidence>
<dbReference type="InterPro" id="IPR012750">
    <property type="entry name" value="ECA_WecA-rel"/>
</dbReference>
<feature type="transmembrane region" description="Helical" evidence="12">
    <location>
        <begin position="315"/>
        <end position="335"/>
    </location>
</feature>
<comment type="pathway">
    <text evidence="12">Bacterial outer membrane biogenesis; enterobacterial common antigen biosynthesis.</text>
</comment>
<evidence type="ECO:0000256" key="12">
    <source>
        <dbReference type="HAMAP-Rule" id="MF_02030"/>
    </source>
</evidence>
<keyword evidence="3 12" id="KW-0997">Cell inner membrane</keyword>
<dbReference type="Proteomes" id="UP000255529">
    <property type="component" value="Unassembled WGS sequence"/>
</dbReference>